<comment type="caution">
    <text evidence="2">The sequence shown here is derived from an EMBL/GenBank/DDBJ whole genome shotgun (WGS) entry which is preliminary data.</text>
</comment>
<dbReference type="Proteomes" id="UP000020077">
    <property type="component" value="Unassembled WGS sequence"/>
</dbReference>
<name>A0A080LZY8_9PROT</name>
<evidence type="ECO:0000256" key="1">
    <source>
        <dbReference type="SAM" id="Phobius"/>
    </source>
</evidence>
<accession>A0A080LZY8</accession>
<reference evidence="2 3" key="1">
    <citation type="submission" date="2014-02" db="EMBL/GenBank/DDBJ databases">
        <title>Expanding our view of genomic diversity in Candidatus Accumulibacter clades.</title>
        <authorList>
            <person name="Skennerton C.T."/>
            <person name="Barr J.J."/>
            <person name="Slater F.R."/>
            <person name="Bond P.L."/>
            <person name="Tyson G.W."/>
        </authorList>
    </citation>
    <scope>NUCLEOTIDE SEQUENCE [LARGE SCALE GENOMIC DNA]</scope>
    <source>
        <strain evidence="3">BA-91</strain>
    </source>
</reference>
<keyword evidence="1" id="KW-0812">Transmembrane</keyword>
<sequence>MTHPHAAKLSYRLAWLPGLVNLSVVALRFLERSAGPLVDLLIRVTWRRAWPRWR</sequence>
<keyword evidence="1" id="KW-0472">Membrane</keyword>
<gene>
    <name evidence="2" type="ORF">AW09_000260</name>
</gene>
<organism evidence="2 3">
    <name type="scientific">Candidatus Accumulibacter phosphatis</name>
    <dbReference type="NCBI Taxonomy" id="327160"/>
    <lineage>
        <taxon>Bacteria</taxon>
        <taxon>Pseudomonadati</taxon>
        <taxon>Pseudomonadota</taxon>
        <taxon>Betaproteobacteria</taxon>
        <taxon>Candidatus Accumulibacter</taxon>
    </lineage>
</organism>
<feature type="transmembrane region" description="Helical" evidence="1">
    <location>
        <begin position="12"/>
        <end position="30"/>
    </location>
</feature>
<dbReference type="AlphaFoldDB" id="A0A080LZY8"/>
<evidence type="ECO:0000313" key="3">
    <source>
        <dbReference type="Proteomes" id="UP000020077"/>
    </source>
</evidence>
<dbReference type="EMBL" id="JDVG02000035">
    <property type="protein sequence ID" value="KFB74441.1"/>
    <property type="molecule type" value="Genomic_DNA"/>
</dbReference>
<evidence type="ECO:0000313" key="2">
    <source>
        <dbReference type="EMBL" id="KFB74441.1"/>
    </source>
</evidence>
<protein>
    <submittedName>
        <fullName evidence="2">Uncharacterized protein</fullName>
    </submittedName>
</protein>
<keyword evidence="1" id="KW-1133">Transmembrane helix</keyword>
<proteinExistence type="predicted"/>